<evidence type="ECO:0000256" key="5">
    <source>
        <dbReference type="SAM" id="Phobius"/>
    </source>
</evidence>
<evidence type="ECO:0000313" key="8">
    <source>
        <dbReference type="Proteomes" id="UP000031950"/>
    </source>
</evidence>
<feature type="transmembrane region" description="Helical" evidence="5">
    <location>
        <begin position="176"/>
        <end position="199"/>
    </location>
</feature>
<proteinExistence type="predicted"/>
<dbReference type="RefSeq" id="WP_160289546.1">
    <property type="nucleotide sequence ID" value="NZ_JXRQ01000029.1"/>
</dbReference>
<evidence type="ECO:0000256" key="1">
    <source>
        <dbReference type="ARBA" id="ARBA00004141"/>
    </source>
</evidence>
<sequence>MNPIISVWREPKKTTQYMLDHNKSTFSLILFAISGIGIVLNALQESGTMNDVPLLYVVLIFLAGAPIAGILSFYINVGLNTIVGRWLGGTANAKRMKKAVGVTVIPNLYLTAITAVFAIIYGPQFFETPGFQEISSLPTTAAVVLGAFTLLISIWQLIVTSKALGVIHEFSSWRGFGVTLIGGILIAAIIIPIVTAIVLTSM</sequence>
<organism evidence="7 8">
    <name type="scientific">Jeotgalibacillus alimentarius</name>
    <dbReference type="NCBI Taxonomy" id="135826"/>
    <lineage>
        <taxon>Bacteria</taxon>
        <taxon>Bacillati</taxon>
        <taxon>Bacillota</taxon>
        <taxon>Bacilli</taxon>
        <taxon>Bacillales</taxon>
        <taxon>Caryophanaceae</taxon>
        <taxon>Jeotgalibacillus</taxon>
    </lineage>
</organism>
<feature type="domain" description="Yip1" evidence="6">
    <location>
        <begin position="6"/>
        <end position="187"/>
    </location>
</feature>
<feature type="transmembrane region" description="Helical" evidence="5">
    <location>
        <begin position="25"/>
        <end position="43"/>
    </location>
</feature>
<evidence type="ECO:0000256" key="4">
    <source>
        <dbReference type="ARBA" id="ARBA00023136"/>
    </source>
</evidence>
<name>A0A0C2QZU0_9BACL</name>
<dbReference type="OrthoDB" id="2987623at2"/>
<dbReference type="Pfam" id="PF04893">
    <property type="entry name" value="Yip1"/>
    <property type="match status" value="1"/>
</dbReference>
<dbReference type="EMBL" id="JXRQ01000029">
    <property type="protein sequence ID" value="KIL43565.1"/>
    <property type="molecule type" value="Genomic_DNA"/>
</dbReference>
<dbReference type="STRING" id="135826.KP77_32710"/>
<dbReference type="AlphaFoldDB" id="A0A0C2QZU0"/>
<dbReference type="InterPro" id="IPR006977">
    <property type="entry name" value="Yip1_dom"/>
</dbReference>
<gene>
    <name evidence="7" type="ORF">KP77_32710</name>
</gene>
<accession>A0A0C2QZU0</accession>
<feature type="transmembrane region" description="Helical" evidence="5">
    <location>
        <begin position="55"/>
        <end position="79"/>
    </location>
</feature>
<dbReference type="Proteomes" id="UP000031950">
    <property type="component" value="Unassembled WGS sequence"/>
</dbReference>
<protein>
    <recommendedName>
        <fullName evidence="6">Yip1 domain-containing protein</fullName>
    </recommendedName>
</protein>
<evidence type="ECO:0000256" key="3">
    <source>
        <dbReference type="ARBA" id="ARBA00022989"/>
    </source>
</evidence>
<feature type="transmembrane region" description="Helical" evidence="5">
    <location>
        <begin position="141"/>
        <end position="164"/>
    </location>
</feature>
<keyword evidence="3 5" id="KW-1133">Transmembrane helix</keyword>
<dbReference type="GO" id="GO:0016020">
    <property type="term" value="C:membrane"/>
    <property type="evidence" value="ECO:0007669"/>
    <property type="project" value="UniProtKB-SubCell"/>
</dbReference>
<keyword evidence="2 5" id="KW-0812">Transmembrane</keyword>
<evidence type="ECO:0000259" key="6">
    <source>
        <dbReference type="Pfam" id="PF04893"/>
    </source>
</evidence>
<feature type="transmembrane region" description="Helical" evidence="5">
    <location>
        <begin position="99"/>
        <end position="121"/>
    </location>
</feature>
<keyword evidence="8" id="KW-1185">Reference proteome</keyword>
<evidence type="ECO:0000313" key="7">
    <source>
        <dbReference type="EMBL" id="KIL43565.1"/>
    </source>
</evidence>
<reference evidence="7 8" key="1">
    <citation type="submission" date="2015-01" db="EMBL/GenBank/DDBJ databases">
        <title>Genome sequence of Jeotgalibacillus alimentarius.</title>
        <authorList>
            <person name="Goh K.M."/>
            <person name="Chan K.-G."/>
            <person name="Yaakop A.S."/>
            <person name="Ee R."/>
            <person name="Gan H.M."/>
            <person name="Chan C.S."/>
        </authorList>
    </citation>
    <scope>NUCLEOTIDE SEQUENCE [LARGE SCALE GENOMIC DNA]</scope>
    <source>
        <strain evidence="7 8">YKJ-13</strain>
    </source>
</reference>
<comment type="subcellular location">
    <subcellularLocation>
        <location evidence="1">Membrane</location>
        <topology evidence="1">Multi-pass membrane protein</topology>
    </subcellularLocation>
</comment>
<keyword evidence="4 5" id="KW-0472">Membrane</keyword>
<dbReference type="PATRIC" id="fig|135826.4.peg.3249"/>
<comment type="caution">
    <text evidence="7">The sequence shown here is derived from an EMBL/GenBank/DDBJ whole genome shotgun (WGS) entry which is preliminary data.</text>
</comment>
<evidence type="ECO:0000256" key="2">
    <source>
        <dbReference type="ARBA" id="ARBA00022692"/>
    </source>
</evidence>